<keyword evidence="6" id="KW-0997">Cell inner membrane</keyword>
<dbReference type="InterPro" id="IPR023408">
    <property type="entry name" value="MscS_beta-dom_sf"/>
</dbReference>
<feature type="domain" description="Mechanosensitive ion channel MscS" evidence="7">
    <location>
        <begin position="107"/>
        <end position="172"/>
    </location>
</feature>
<comment type="subcellular location">
    <subcellularLocation>
        <location evidence="6">Cell inner membrane</location>
        <topology evidence="6">Multi-pass membrane protein</topology>
    </subcellularLocation>
    <subcellularLocation>
        <location evidence="1">Membrane</location>
        <topology evidence="1">Multi-pass membrane protein</topology>
    </subcellularLocation>
</comment>
<dbReference type="InterPro" id="IPR006685">
    <property type="entry name" value="MscS_channel_2nd"/>
</dbReference>
<dbReference type="SUPFAM" id="SSF50182">
    <property type="entry name" value="Sm-like ribonucleoproteins"/>
    <property type="match status" value="1"/>
</dbReference>
<feature type="transmembrane region" description="Helical" evidence="6">
    <location>
        <begin position="61"/>
        <end position="82"/>
    </location>
</feature>
<gene>
    <name evidence="8" type="ORF">ACFOX3_02185</name>
</gene>
<accession>A0ABV8V231</accession>
<keyword evidence="5 6" id="KW-0472">Membrane</keyword>
<dbReference type="EMBL" id="JBHSCX010000003">
    <property type="protein sequence ID" value="MFC4361089.1"/>
    <property type="molecule type" value="Genomic_DNA"/>
</dbReference>
<keyword evidence="4 6" id="KW-1133">Transmembrane helix</keyword>
<comment type="caution">
    <text evidence="6">Lacks conserved residue(s) required for the propagation of feature annotation.</text>
</comment>
<dbReference type="Gene3D" id="2.30.30.60">
    <property type="match status" value="1"/>
</dbReference>
<evidence type="ECO:0000256" key="2">
    <source>
        <dbReference type="ARBA" id="ARBA00008017"/>
    </source>
</evidence>
<comment type="subunit">
    <text evidence="6">Homoheptamer.</text>
</comment>
<dbReference type="PANTHER" id="PTHR30221">
    <property type="entry name" value="SMALL-CONDUCTANCE MECHANOSENSITIVE CHANNEL"/>
    <property type="match status" value="1"/>
</dbReference>
<comment type="caution">
    <text evidence="8">The sequence shown here is derived from an EMBL/GenBank/DDBJ whole genome shotgun (WGS) entry which is preliminary data.</text>
</comment>
<sequence length="275" mass="30465">MEQTEEIQTTLNVILEIFSLEKIAAIALLFFTAWLFLTLFQIVLLRLIAQFPRYRLLLNRIYPITRVVLWGSTVVYAIVGIIAPHESVLFAVLGSAGLAIGLAAQEPIKNMVAGLIIMINPPYRVGDMVTLAGHYGEVVKLEWSVTWLRTFDDNTIMVPNAEALKGAVSNSNSGALDEQISVSFMLPAHADHMLAMRLAHEATLCSPFTFLKKPIAINLESALEWGNPVIKVTVKAYVLDVRLEKKFATDINVRVLDAYKTAGLMPVQFVALNRA</sequence>
<keyword evidence="6" id="KW-0406">Ion transport</keyword>
<evidence type="ECO:0000313" key="9">
    <source>
        <dbReference type="Proteomes" id="UP001595840"/>
    </source>
</evidence>
<evidence type="ECO:0000256" key="1">
    <source>
        <dbReference type="ARBA" id="ARBA00004141"/>
    </source>
</evidence>
<keyword evidence="6" id="KW-0813">Transport</keyword>
<dbReference type="InterPro" id="IPR010920">
    <property type="entry name" value="LSM_dom_sf"/>
</dbReference>
<name>A0ABV8V231_9GAMM</name>
<evidence type="ECO:0000259" key="7">
    <source>
        <dbReference type="Pfam" id="PF00924"/>
    </source>
</evidence>
<evidence type="ECO:0000256" key="6">
    <source>
        <dbReference type="RuleBase" id="RU369025"/>
    </source>
</evidence>
<dbReference type="SUPFAM" id="SSF82861">
    <property type="entry name" value="Mechanosensitive channel protein MscS (YggB), transmembrane region"/>
    <property type="match status" value="1"/>
</dbReference>
<dbReference type="InterPro" id="IPR011014">
    <property type="entry name" value="MscS_channel_TM-2"/>
</dbReference>
<dbReference type="InterPro" id="IPR045275">
    <property type="entry name" value="MscS_archaea/bacteria_type"/>
</dbReference>
<evidence type="ECO:0000256" key="4">
    <source>
        <dbReference type="ARBA" id="ARBA00022989"/>
    </source>
</evidence>
<evidence type="ECO:0000256" key="3">
    <source>
        <dbReference type="ARBA" id="ARBA00022692"/>
    </source>
</evidence>
<dbReference type="PANTHER" id="PTHR30221:SF1">
    <property type="entry name" value="SMALL-CONDUCTANCE MECHANOSENSITIVE CHANNEL"/>
    <property type="match status" value="1"/>
</dbReference>
<proteinExistence type="inferred from homology"/>
<comment type="similarity">
    <text evidence="2 6">Belongs to the MscS (TC 1.A.23) family.</text>
</comment>
<evidence type="ECO:0000313" key="8">
    <source>
        <dbReference type="EMBL" id="MFC4361089.1"/>
    </source>
</evidence>
<protein>
    <recommendedName>
        <fullName evidence="6">Small-conductance mechanosensitive channel</fullName>
    </recommendedName>
</protein>
<reference evidence="9" key="1">
    <citation type="journal article" date="2019" name="Int. J. Syst. Evol. Microbiol.">
        <title>The Global Catalogue of Microorganisms (GCM) 10K type strain sequencing project: providing services to taxonomists for standard genome sequencing and annotation.</title>
        <authorList>
            <consortium name="The Broad Institute Genomics Platform"/>
            <consortium name="The Broad Institute Genome Sequencing Center for Infectious Disease"/>
            <person name="Wu L."/>
            <person name="Ma J."/>
        </authorList>
    </citation>
    <scope>NUCLEOTIDE SEQUENCE [LARGE SCALE GENOMIC DNA]</scope>
    <source>
        <strain evidence="9">CECT 8570</strain>
    </source>
</reference>
<feature type="transmembrane region" description="Helical" evidence="6">
    <location>
        <begin position="23"/>
        <end position="49"/>
    </location>
</feature>
<feature type="transmembrane region" description="Helical" evidence="6">
    <location>
        <begin position="88"/>
        <end position="104"/>
    </location>
</feature>
<organism evidence="8 9">
    <name type="scientific">Simiduia curdlanivorans</name>
    <dbReference type="NCBI Taxonomy" id="1492769"/>
    <lineage>
        <taxon>Bacteria</taxon>
        <taxon>Pseudomonadati</taxon>
        <taxon>Pseudomonadota</taxon>
        <taxon>Gammaproteobacteria</taxon>
        <taxon>Cellvibrionales</taxon>
        <taxon>Cellvibrionaceae</taxon>
        <taxon>Simiduia</taxon>
    </lineage>
</organism>
<keyword evidence="6" id="KW-0407">Ion channel</keyword>
<keyword evidence="6" id="KW-1003">Cell membrane</keyword>
<comment type="function">
    <text evidence="6">Mechanosensitive channel that participates in the regulation of osmotic pressure changes within the cell, opening in response to stretch forces in the membrane lipid bilayer, without the need for other proteins. Contributes to normal resistance to hypoosmotic shock. Forms an ion channel of 1.0 nanosiemens conductance with a slight preference for anions.</text>
</comment>
<dbReference type="Gene3D" id="1.10.287.1260">
    <property type="match status" value="1"/>
</dbReference>
<dbReference type="Pfam" id="PF00924">
    <property type="entry name" value="MS_channel_2nd"/>
    <property type="match status" value="1"/>
</dbReference>
<evidence type="ECO:0000256" key="5">
    <source>
        <dbReference type="ARBA" id="ARBA00023136"/>
    </source>
</evidence>
<keyword evidence="9" id="KW-1185">Reference proteome</keyword>
<dbReference type="Proteomes" id="UP001595840">
    <property type="component" value="Unassembled WGS sequence"/>
</dbReference>
<keyword evidence="3 6" id="KW-0812">Transmembrane</keyword>
<dbReference type="RefSeq" id="WP_290260298.1">
    <property type="nucleotide sequence ID" value="NZ_JAUFQG010000004.1"/>
</dbReference>